<name>A0ABY8V6W8_9FLAO</name>
<dbReference type="Proteomes" id="UP001223501">
    <property type="component" value="Chromosome"/>
</dbReference>
<evidence type="ECO:0000313" key="1">
    <source>
        <dbReference type="EMBL" id="WIH97415.1"/>
    </source>
</evidence>
<protein>
    <submittedName>
        <fullName evidence="1">Uncharacterized protein</fullName>
    </submittedName>
</protein>
<evidence type="ECO:0000313" key="2">
    <source>
        <dbReference type="Proteomes" id="UP001223501"/>
    </source>
</evidence>
<keyword evidence="2" id="KW-1185">Reference proteome</keyword>
<proteinExistence type="predicted"/>
<accession>A0ABY8V6W8</accession>
<gene>
    <name evidence="1" type="ORF">OBA43_00355</name>
</gene>
<organism evidence="1 2">
    <name type="scientific">Empedobacter falsenii</name>
    <dbReference type="NCBI Taxonomy" id="343874"/>
    <lineage>
        <taxon>Bacteria</taxon>
        <taxon>Pseudomonadati</taxon>
        <taxon>Bacteroidota</taxon>
        <taxon>Flavobacteriia</taxon>
        <taxon>Flavobacteriales</taxon>
        <taxon>Weeksellaceae</taxon>
        <taxon>Empedobacter</taxon>
    </lineage>
</organism>
<reference evidence="1 2" key="1">
    <citation type="submission" date="2022-09" db="EMBL/GenBank/DDBJ databases">
        <title>Whole genome sequencing analysis of tet(X)-positive Empedobacter falsenii YWS9-3.</title>
        <authorList>
            <person name="Chen C."/>
            <person name="Lv Y.-L."/>
        </authorList>
    </citation>
    <scope>NUCLEOTIDE SEQUENCE [LARGE SCALE GENOMIC DNA]</scope>
    <source>
        <strain evidence="1 2">YWS9-3_T</strain>
    </source>
</reference>
<sequence>MGWRYQVINRGTKEKPNFGIHEIYFDEEKLGNLSWTKNPMNIGNYENLEDLINDLQLMLNDSKKHPALLESELNK</sequence>
<dbReference type="EMBL" id="CP106831">
    <property type="protein sequence ID" value="WIH97415.1"/>
    <property type="molecule type" value="Genomic_DNA"/>
</dbReference>
<dbReference type="RefSeq" id="WP_284583550.1">
    <property type="nucleotide sequence ID" value="NZ_CP106831.1"/>
</dbReference>